<dbReference type="InterPro" id="IPR029033">
    <property type="entry name" value="His_PPase_superfam"/>
</dbReference>
<dbReference type="CDD" id="cd07040">
    <property type="entry name" value="HP"/>
    <property type="match status" value="1"/>
</dbReference>
<sequence>MKRLILVRHGKSSWGNNLPDEKRPLKKRAYNDAEVVLKTFKEFQSGNLTLWSSHAVRANTTANLFKDEMEIPDDRFTVKKELYTFDESQLLSVIKTCPDNVEILMVFGHNPAMTGLVNRLGDKPIDNLPTTGLCVIDFDLNSWKDIETGKTLLQLFPKNLR</sequence>
<protein>
    <submittedName>
        <fullName evidence="1">Phosphohistidine phosphatase</fullName>
    </submittedName>
</protein>
<evidence type="ECO:0000313" key="2">
    <source>
        <dbReference type="Proteomes" id="UP000199116"/>
    </source>
</evidence>
<dbReference type="Gene3D" id="3.40.50.1240">
    <property type="entry name" value="Phosphoglycerate mutase-like"/>
    <property type="match status" value="1"/>
</dbReference>
<organism evidence="1 2">
    <name type="scientific">Salegentibacter agarivorans</name>
    <dbReference type="NCBI Taxonomy" id="345907"/>
    <lineage>
        <taxon>Bacteria</taxon>
        <taxon>Pseudomonadati</taxon>
        <taxon>Bacteroidota</taxon>
        <taxon>Flavobacteriia</taxon>
        <taxon>Flavobacteriales</taxon>
        <taxon>Flavobacteriaceae</taxon>
        <taxon>Salegentibacter</taxon>
    </lineage>
</organism>
<dbReference type="EMBL" id="FOOH01000035">
    <property type="protein sequence ID" value="SFG18711.1"/>
    <property type="molecule type" value="Genomic_DNA"/>
</dbReference>
<dbReference type="Proteomes" id="UP000199116">
    <property type="component" value="Unassembled WGS sequence"/>
</dbReference>
<name>A0A1I2PZA9_9FLAO</name>
<accession>A0A1I2PZA9</accession>
<dbReference type="InterPro" id="IPR013078">
    <property type="entry name" value="His_Pase_superF_clade-1"/>
</dbReference>
<keyword evidence="2" id="KW-1185">Reference proteome</keyword>
<dbReference type="SUPFAM" id="SSF53254">
    <property type="entry name" value="Phosphoglycerate mutase-like"/>
    <property type="match status" value="1"/>
</dbReference>
<evidence type="ECO:0000313" key="1">
    <source>
        <dbReference type="EMBL" id="SFG18711.1"/>
    </source>
</evidence>
<proteinExistence type="predicted"/>
<dbReference type="RefSeq" id="WP_093306385.1">
    <property type="nucleotide sequence ID" value="NZ_FOOH01000035.1"/>
</dbReference>
<reference evidence="2" key="1">
    <citation type="submission" date="2016-10" db="EMBL/GenBank/DDBJ databases">
        <authorList>
            <person name="Varghese N."/>
            <person name="Submissions S."/>
        </authorList>
    </citation>
    <scope>NUCLEOTIDE SEQUENCE [LARGE SCALE GENOMIC DNA]</scope>
    <source>
        <strain evidence="2">DSM 23515</strain>
    </source>
</reference>
<gene>
    <name evidence="1" type="ORF">SAMN04488033_1355</name>
</gene>
<dbReference type="Pfam" id="PF00300">
    <property type="entry name" value="His_Phos_1"/>
    <property type="match status" value="1"/>
</dbReference>
<dbReference type="AlphaFoldDB" id="A0A1I2PZA9"/>